<feature type="transmembrane region" description="Helical" evidence="1">
    <location>
        <begin position="113"/>
        <end position="131"/>
    </location>
</feature>
<gene>
    <name evidence="2" type="ORF">GW534_12885</name>
</gene>
<dbReference type="EMBL" id="JAACYS010000068">
    <property type="protein sequence ID" value="NCU18600.1"/>
    <property type="molecule type" value="Genomic_DNA"/>
</dbReference>
<evidence type="ECO:0000313" key="2">
    <source>
        <dbReference type="EMBL" id="NCU18600.1"/>
    </source>
</evidence>
<protein>
    <recommendedName>
        <fullName evidence="4">CHASE3 domain-containing protein</fullName>
    </recommendedName>
</protein>
<comment type="caution">
    <text evidence="2">The sequence shown here is derived from an EMBL/GenBank/DDBJ whole genome shotgun (WGS) entry which is preliminary data.</text>
</comment>
<name>A0ABX0A8Q7_9BACI</name>
<keyword evidence="1" id="KW-1133">Transmembrane helix</keyword>
<organism evidence="2 3">
    <name type="scientific">Pallidibacillus pasinlerensis</name>
    <dbReference type="NCBI Taxonomy" id="2703818"/>
    <lineage>
        <taxon>Bacteria</taxon>
        <taxon>Bacillati</taxon>
        <taxon>Bacillota</taxon>
        <taxon>Bacilli</taxon>
        <taxon>Bacillales</taxon>
        <taxon>Bacillaceae</taxon>
        <taxon>Pallidibacillus</taxon>
    </lineage>
</organism>
<accession>A0ABX0A8Q7</accession>
<keyword evidence="1" id="KW-0472">Membrane</keyword>
<sequence length="137" mass="15823">MKMTLKRKLIYSFILIAFIFTINTMITIYFSKKTNDFYEYLLNGISQLNNIAQKLQTEIETETSSYRGYMLYGDAKYKDQFRVASERIDKLITYEQKSAENQKSAAANFTQTTILSTIAFIIAIVSGTYISKPIFLV</sequence>
<evidence type="ECO:0000256" key="1">
    <source>
        <dbReference type="SAM" id="Phobius"/>
    </source>
</evidence>
<keyword evidence="1" id="KW-0812">Transmembrane</keyword>
<dbReference type="Proteomes" id="UP000743899">
    <property type="component" value="Unassembled WGS sequence"/>
</dbReference>
<dbReference type="RefSeq" id="WP_161921427.1">
    <property type="nucleotide sequence ID" value="NZ_JAACYS010000068.1"/>
</dbReference>
<proteinExistence type="predicted"/>
<evidence type="ECO:0000313" key="3">
    <source>
        <dbReference type="Proteomes" id="UP000743899"/>
    </source>
</evidence>
<keyword evidence="3" id="KW-1185">Reference proteome</keyword>
<evidence type="ECO:0008006" key="4">
    <source>
        <dbReference type="Google" id="ProtNLM"/>
    </source>
</evidence>
<feature type="transmembrane region" description="Helical" evidence="1">
    <location>
        <begin position="9"/>
        <end position="30"/>
    </location>
</feature>
<reference evidence="2 3" key="1">
    <citation type="submission" date="2020-01" db="EMBL/GenBank/DDBJ databases">
        <title>A novel Bacillus sp. from Pasinler.</title>
        <authorList>
            <person name="Adiguzel A."/>
            <person name="Ay H."/>
            <person name="Baltaci M.O."/>
        </authorList>
    </citation>
    <scope>NUCLEOTIDE SEQUENCE [LARGE SCALE GENOMIC DNA]</scope>
    <source>
        <strain evidence="2 3">P1</strain>
    </source>
</reference>